<evidence type="ECO:0008006" key="5">
    <source>
        <dbReference type="Google" id="ProtNLM"/>
    </source>
</evidence>
<evidence type="ECO:0000313" key="4">
    <source>
        <dbReference type="Proteomes" id="UP000197446"/>
    </source>
</evidence>
<dbReference type="OrthoDB" id="6717343at2"/>
<evidence type="ECO:0000256" key="1">
    <source>
        <dbReference type="SAM" id="MobiDB-lite"/>
    </source>
</evidence>
<dbReference type="Proteomes" id="UP000197446">
    <property type="component" value="Unassembled WGS sequence"/>
</dbReference>
<accession>A0A254N9J8</accession>
<keyword evidence="2" id="KW-0732">Signal</keyword>
<evidence type="ECO:0000313" key="3">
    <source>
        <dbReference type="EMBL" id="OWR04244.1"/>
    </source>
</evidence>
<feature type="signal peptide" evidence="2">
    <location>
        <begin position="1"/>
        <end position="22"/>
    </location>
</feature>
<keyword evidence="4" id="KW-1185">Reference proteome</keyword>
<protein>
    <recommendedName>
        <fullName evidence="5">DUF2946 domain-containing protein</fullName>
    </recommendedName>
</protein>
<reference evidence="3 4" key="1">
    <citation type="journal article" date="2007" name="Int. J. Syst. Evol. Microbiol.">
        <title>Description of Pelomonas aquatica sp. nov. and Pelomonas puraquae sp. nov., isolated from industrial and haemodialysis water.</title>
        <authorList>
            <person name="Gomila M."/>
            <person name="Bowien B."/>
            <person name="Falsen E."/>
            <person name="Moore E.R."/>
            <person name="Lalucat J."/>
        </authorList>
    </citation>
    <scope>NUCLEOTIDE SEQUENCE [LARGE SCALE GENOMIC DNA]</scope>
    <source>
        <strain evidence="3 4">CCUG 52769</strain>
    </source>
</reference>
<proteinExistence type="predicted"/>
<gene>
    <name evidence="3" type="ORF">CDO81_11090</name>
</gene>
<organism evidence="3 4">
    <name type="scientific">Roseateles puraquae</name>
    <dbReference type="NCBI Taxonomy" id="431059"/>
    <lineage>
        <taxon>Bacteria</taxon>
        <taxon>Pseudomonadati</taxon>
        <taxon>Pseudomonadota</taxon>
        <taxon>Betaproteobacteria</taxon>
        <taxon>Burkholderiales</taxon>
        <taxon>Sphaerotilaceae</taxon>
        <taxon>Roseateles</taxon>
    </lineage>
</organism>
<dbReference type="RefSeq" id="WP_088483265.1">
    <property type="nucleotide sequence ID" value="NZ_NISI01000003.1"/>
</dbReference>
<dbReference type="EMBL" id="NISI01000003">
    <property type="protein sequence ID" value="OWR04244.1"/>
    <property type="molecule type" value="Genomic_DNA"/>
</dbReference>
<name>A0A254N9J8_9BURK</name>
<evidence type="ECO:0000256" key="2">
    <source>
        <dbReference type="SAM" id="SignalP"/>
    </source>
</evidence>
<feature type="region of interest" description="Disordered" evidence="1">
    <location>
        <begin position="80"/>
        <end position="111"/>
    </location>
</feature>
<feature type="chain" id="PRO_5012897202" description="DUF2946 domain-containing protein" evidence="2">
    <location>
        <begin position="23"/>
        <end position="111"/>
    </location>
</feature>
<comment type="caution">
    <text evidence="3">The sequence shown here is derived from an EMBL/GenBank/DDBJ whole genome shotgun (WGS) entry which is preliminary data.</text>
</comment>
<dbReference type="AlphaFoldDB" id="A0A254N9J8"/>
<sequence>MRRWFIALLTLFVAAQMSWAGAALCCVAELPGQPASGSGLIVSEQAHAPAGAAHAACETAHCHCHHAGCATPVAEAPLPARPLLPGPEQQTAARLKSHIPPGLERPNWLRA</sequence>